<protein>
    <submittedName>
        <fullName evidence="8">RDD family protein</fullName>
    </submittedName>
</protein>
<dbReference type="InterPro" id="IPR010432">
    <property type="entry name" value="RDD"/>
</dbReference>
<evidence type="ECO:0000256" key="6">
    <source>
        <dbReference type="SAM" id="Phobius"/>
    </source>
</evidence>
<proteinExistence type="predicted"/>
<keyword evidence="3 6" id="KW-0812">Transmembrane</keyword>
<keyword evidence="4 6" id="KW-1133">Transmembrane helix</keyword>
<keyword evidence="2" id="KW-1003">Cell membrane</keyword>
<feature type="domain" description="RDD" evidence="7">
    <location>
        <begin position="3"/>
        <end position="129"/>
    </location>
</feature>
<accession>A0ABT0Y4B2</accession>
<feature type="transmembrane region" description="Helical" evidence="6">
    <location>
        <begin position="98"/>
        <end position="117"/>
    </location>
</feature>
<evidence type="ECO:0000313" key="8">
    <source>
        <dbReference type="EMBL" id="MCM4080297.1"/>
    </source>
</evidence>
<dbReference type="PANTHER" id="PTHR36115:SF10">
    <property type="entry name" value="RDD DOMAIN-CONTAINING PROTEIN"/>
    <property type="match status" value="1"/>
</dbReference>
<comment type="caution">
    <text evidence="8">The sequence shown here is derived from an EMBL/GenBank/DDBJ whole genome shotgun (WGS) entry which is preliminary data.</text>
</comment>
<evidence type="ECO:0000259" key="7">
    <source>
        <dbReference type="Pfam" id="PF06271"/>
    </source>
</evidence>
<dbReference type="RefSeq" id="WP_251800093.1">
    <property type="nucleotide sequence ID" value="NZ_JAMQOL010000030.1"/>
</dbReference>
<organism evidence="8 9">
    <name type="scientific">Paractinoplanes hotanensis</name>
    <dbReference type="NCBI Taxonomy" id="2906497"/>
    <lineage>
        <taxon>Bacteria</taxon>
        <taxon>Bacillati</taxon>
        <taxon>Actinomycetota</taxon>
        <taxon>Actinomycetes</taxon>
        <taxon>Micromonosporales</taxon>
        <taxon>Micromonosporaceae</taxon>
        <taxon>Paractinoplanes</taxon>
    </lineage>
</organism>
<evidence type="ECO:0000256" key="4">
    <source>
        <dbReference type="ARBA" id="ARBA00022989"/>
    </source>
</evidence>
<gene>
    <name evidence="8" type="ORF">LXN57_22200</name>
</gene>
<evidence type="ECO:0000256" key="3">
    <source>
        <dbReference type="ARBA" id="ARBA00022692"/>
    </source>
</evidence>
<evidence type="ECO:0000313" key="9">
    <source>
        <dbReference type="Proteomes" id="UP001523216"/>
    </source>
</evidence>
<feature type="transmembrane region" description="Helical" evidence="6">
    <location>
        <begin position="12"/>
        <end position="36"/>
    </location>
</feature>
<reference evidence="8 9" key="1">
    <citation type="submission" date="2022-06" db="EMBL/GenBank/DDBJ databases">
        <title>Actinoplanes abujensis sp. nov., isolated from Nigerian arid soil.</title>
        <authorList>
            <person name="Ding P."/>
        </authorList>
    </citation>
    <scope>NUCLEOTIDE SEQUENCE [LARGE SCALE GENOMIC DNA]</scope>
    <source>
        <strain evidence="9">TRM88002</strain>
    </source>
</reference>
<dbReference type="EMBL" id="JAMQOL010000030">
    <property type="protein sequence ID" value="MCM4080297.1"/>
    <property type="molecule type" value="Genomic_DNA"/>
</dbReference>
<name>A0ABT0Y4B2_9ACTN</name>
<comment type="subcellular location">
    <subcellularLocation>
        <location evidence="1">Cell membrane</location>
        <topology evidence="1">Multi-pass membrane protein</topology>
    </subcellularLocation>
</comment>
<keyword evidence="5 6" id="KW-0472">Membrane</keyword>
<sequence>MTYAGAISRLLAYLVDALLLVAAATGAIATVALVAQVGGAPLEGLARLLAATYALGLPMVFAAGCTLFWALAGRTPGMALLGLRVVTLDGRPLRWPAALLRAVVLAYFPVGAAWLLVDRRRQALHDKLARTAVTRPADGG</sequence>
<evidence type="ECO:0000256" key="1">
    <source>
        <dbReference type="ARBA" id="ARBA00004651"/>
    </source>
</evidence>
<feature type="transmembrane region" description="Helical" evidence="6">
    <location>
        <begin position="48"/>
        <end position="72"/>
    </location>
</feature>
<dbReference type="Proteomes" id="UP001523216">
    <property type="component" value="Unassembled WGS sequence"/>
</dbReference>
<dbReference type="InterPro" id="IPR051791">
    <property type="entry name" value="Pra-immunoreactive"/>
</dbReference>
<dbReference type="Pfam" id="PF06271">
    <property type="entry name" value="RDD"/>
    <property type="match status" value="1"/>
</dbReference>
<evidence type="ECO:0000256" key="2">
    <source>
        <dbReference type="ARBA" id="ARBA00022475"/>
    </source>
</evidence>
<evidence type="ECO:0000256" key="5">
    <source>
        <dbReference type="ARBA" id="ARBA00023136"/>
    </source>
</evidence>
<keyword evidence="9" id="KW-1185">Reference proteome</keyword>
<dbReference type="PANTHER" id="PTHR36115">
    <property type="entry name" value="PROLINE-RICH ANTIGEN HOMOLOG-RELATED"/>
    <property type="match status" value="1"/>
</dbReference>